<feature type="domain" description="EthD" evidence="1">
    <location>
        <begin position="11"/>
        <end position="96"/>
    </location>
</feature>
<dbReference type="Proteomes" id="UP000321058">
    <property type="component" value="Unassembled WGS sequence"/>
</dbReference>
<dbReference type="AlphaFoldDB" id="A0A512NSZ2"/>
<evidence type="ECO:0000313" key="2">
    <source>
        <dbReference type="EMBL" id="GEP62065.1"/>
    </source>
</evidence>
<dbReference type="RefSeq" id="WP_147157328.1">
    <property type="nucleotide sequence ID" value="NZ_BKAJ01000298.1"/>
</dbReference>
<dbReference type="InterPro" id="IPR009799">
    <property type="entry name" value="EthD_dom"/>
</dbReference>
<dbReference type="NCBIfam" id="TIGR02118">
    <property type="entry name" value="EthD family reductase"/>
    <property type="match status" value="1"/>
</dbReference>
<dbReference type="GO" id="GO:0016491">
    <property type="term" value="F:oxidoreductase activity"/>
    <property type="evidence" value="ECO:0007669"/>
    <property type="project" value="InterPro"/>
</dbReference>
<dbReference type="InterPro" id="IPR011008">
    <property type="entry name" value="Dimeric_a/b-barrel"/>
</dbReference>
<evidence type="ECO:0000313" key="3">
    <source>
        <dbReference type="Proteomes" id="UP000321058"/>
    </source>
</evidence>
<gene>
    <name evidence="2" type="ORF">RSO01_92310</name>
</gene>
<dbReference type="EMBL" id="BKAJ01000298">
    <property type="protein sequence ID" value="GEP62065.1"/>
    <property type="molecule type" value="Genomic_DNA"/>
</dbReference>
<dbReference type="Pfam" id="PF07110">
    <property type="entry name" value="EthD"/>
    <property type="match status" value="1"/>
</dbReference>
<sequence>MIKTIGLLTRKDDWTHEQFMKHWVEVHAPLAHAVPGLRRYVQNHIKGERTRADIPATEVAIDGIAELWFDDQAALEAAAQTPEMKALHADGAKFIGRIRSYVIDEKTVIG</sequence>
<keyword evidence="3" id="KW-1185">Reference proteome</keyword>
<proteinExistence type="predicted"/>
<dbReference type="OrthoDB" id="6369070at2"/>
<protein>
    <recommendedName>
        <fullName evidence="1">EthD domain-containing protein</fullName>
    </recommendedName>
</protein>
<dbReference type="Gene3D" id="3.30.70.100">
    <property type="match status" value="1"/>
</dbReference>
<evidence type="ECO:0000259" key="1">
    <source>
        <dbReference type="Pfam" id="PF07110"/>
    </source>
</evidence>
<reference evidence="2 3" key="1">
    <citation type="submission" date="2019-07" db="EMBL/GenBank/DDBJ databases">
        <title>Whole genome shotgun sequence of Reyranella soli NBRC 108950.</title>
        <authorList>
            <person name="Hosoyama A."/>
            <person name="Uohara A."/>
            <person name="Ohji S."/>
            <person name="Ichikawa N."/>
        </authorList>
    </citation>
    <scope>NUCLEOTIDE SEQUENCE [LARGE SCALE GENOMIC DNA]</scope>
    <source>
        <strain evidence="2 3">NBRC 108950</strain>
    </source>
</reference>
<name>A0A512NSZ2_9HYPH</name>
<organism evidence="2 3">
    <name type="scientific">Reyranella soli</name>
    <dbReference type="NCBI Taxonomy" id="1230389"/>
    <lineage>
        <taxon>Bacteria</taxon>
        <taxon>Pseudomonadati</taxon>
        <taxon>Pseudomonadota</taxon>
        <taxon>Alphaproteobacteria</taxon>
        <taxon>Hyphomicrobiales</taxon>
        <taxon>Reyranellaceae</taxon>
        <taxon>Reyranella</taxon>
    </lineage>
</organism>
<dbReference type="SUPFAM" id="SSF54909">
    <property type="entry name" value="Dimeric alpha+beta barrel"/>
    <property type="match status" value="1"/>
</dbReference>
<comment type="caution">
    <text evidence="2">The sequence shown here is derived from an EMBL/GenBank/DDBJ whole genome shotgun (WGS) entry which is preliminary data.</text>
</comment>
<accession>A0A512NSZ2</accession>